<reference evidence="2" key="1">
    <citation type="submission" date="2021-02" db="EMBL/GenBank/DDBJ databases">
        <title>First Annotated Genome of the Yellow-green Alga Tribonema minus.</title>
        <authorList>
            <person name="Mahan K.M."/>
        </authorList>
    </citation>
    <scope>NUCLEOTIDE SEQUENCE</scope>
    <source>
        <strain evidence="2">UTEX B ZZ1240</strain>
    </source>
</reference>
<dbReference type="OrthoDB" id="414382at2759"/>
<dbReference type="Pfam" id="PF12147">
    <property type="entry name" value="Methyltransf_20"/>
    <property type="match status" value="1"/>
</dbReference>
<dbReference type="InterPro" id="IPR029063">
    <property type="entry name" value="SAM-dependent_MTases_sf"/>
</dbReference>
<protein>
    <recommendedName>
        <fullName evidence="1">Methyltransferase domain-containing protein</fullName>
    </recommendedName>
</protein>
<evidence type="ECO:0000313" key="2">
    <source>
        <dbReference type="EMBL" id="KAG5178118.1"/>
    </source>
</evidence>
<comment type="caution">
    <text evidence="2">The sequence shown here is derived from an EMBL/GenBank/DDBJ whole genome shotgun (WGS) entry which is preliminary data.</text>
</comment>
<proteinExistence type="predicted"/>
<sequence>MELLGLRFRAVLLLINKLYPAPSGSKAHPTTPALEELKRQVLPYLQLTRITKRLHDKPRGYAGDFLTIQWMYANKPGGRCALGHALDRCSMDEPAALAVRNRRALLQREIEECLRRNPGRKVRVTSLACGPASEVFDVLAQPALADRLELTLVDMDEGALAYVRARLAREFPHRAASVTLVRRNLVHVCAGRATLDLPPQDLMYSIGLIDYFSDRTVTRLMAWIRGALAPRGACLLGNFHTSNPSRGYMDALLDWRLVHRDEADMARIAQAAGYAAVPTYSYEPAGVNMFVSLPANVESESESEAALASTVHMYTAAAPAVAEAEAAAISSVIDVYTGSAAAAPLEPKTAAASSTSSFYTA</sequence>
<dbReference type="Proteomes" id="UP000664859">
    <property type="component" value="Unassembled WGS sequence"/>
</dbReference>
<dbReference type="EMBL" id="JAFCMP010000517">
    <property type="protein sequence ID" value="KAG5178118.1"/>
    <property type="molecule type" value="Genomic_DNA"/>
</dbReference>
<dbReference type="AlphaFoldDB" id="A0A836CAP4"/>
<keyword evidence="3" id="KW-1185">Reference proteome</keyword>
<organism evidence="2 3">
    <name type="scientific">Tribonema minus</name>
    <dbReference type="NCBI Taxonomy" id="303371"/>
    <lineage>
        <taxon>Eukaryota</taxon>
        <taxon>Sar</taxon>
        <taxon>Stramenopiles</taxon>
        <taxon>Ochrophyta</taxon>
        <taxon>PX clade</taxon>
        <taxon>Xanthophyceae</taxon>
        <taxon>Tribonematales</taxon>
        <taxon>Tribonemataceae</taxon>
        <taxon>Tribonema</taxon>
    </lineage>
</organism>
<name>A0A836CAP4_9STRA</name>
<accession>A0A836CAP4</accession>
<evidence type="ECO:0000259" key="1">
    <source>
        <dbReference type="Pfam" id="PF12147"/>
    </source>
</evidence>
<dbReference type="Gene3D" id="3.40.50.150">
    <property type="entry name" value="Vaccinia Virus protein VP39"/>
    <property type="match status" value="1"/>
</dbReference>
<dbReference type="InterPro" id="IPR022744">
    <property type="entry name" value="MeTrfase_dom_put"/>
</dbReference>
<feature type="domain" description="Methyltransferase" evidence="1">
    <location>
        <begin position="67"/>
        <end position="143"/>
    </location>
</feature>
<dbReference type="SUPFAM" id="SSF53335">
    <property type="entry name" value="S-adenosyl-L-methionine-dependent methyltransferases"/>
    <property type="match status" value="1"/>
</dbReference>
<gene>
    <name evidence="2" type="ORF">JKP88DRAFT_169098</name>
</gene>
<evidence type="ECO:0000313" key="3">
    <source>
        <dbReference type="Proteomes" id="UP000664859"/>
    </source>
</evidence>